<protein>
    <submittedName>
        <fullName evidence="3">Unannotated protein</fullName>
    </submittedName>
</protein>
<feature type="domain" description="HTH tetR-type" evidence="2">
    <location>
        <begin position="25"/>
        <end position="58"/>
    </location>
</feature>
<dbReference type="InterPro" id="IPR009057">
    <property type="entry name" value="Homeodomain-like_sf"/>
</dbReference>
<gene>
    <name evidence="3" type="ORF">UFOPK3402_00019</name>
</gene>
<dbReference type="AlphaFoldDB" id="A0A6J7CFR7"/>
<evidence type="ECO:0000313" key="3">
    <source>
        <dbReference type="EMBL" id="CAB4857222.1"/>
    </source>
</evidence>
<dbReference type="Pfam" id="PF00440">
    <property type="entry name" value="TetR_N"/>
    <property type="match status" value="1"/>
</dbReference>
<accession>A0A6J7CFR7</accession>
<name>A0A6J7CFR7_9ZZZZ</name>
<dbReference type="InterPro" id="IPR001647">
    <property type="entry name" value="HTH_TetR"/>
</dbReference>
<organism evidence="3">
    <name type="scientific">freshwater metagenome</name>
    <dbReference type="NCBI Taxonomy" id="449393"/>
    <lineage>
        <taxon>unclassified sequences</taxon>
        <taxon>metagenomes</taxon>
        <taxon>ecological metagenomes</taxon>
    </lineage>
</organism>
<reference evidence="3" key="1">
    <citation type="submission" date="2020-05" db="EMBL/GenBank/DDBJ databases">
        <authorList>
            <person name="Chiriac C."/>
            <person name="Salcher M."/>
            <person name="Ghai R."/>
            <person name="Kavagutti S V."/>
        </authorList>
    </citation>
    <scope>NUCLEOTIDE SEQUENCE</scope>
</reference>
<dbReference type="Gene3D" id="1.10.357.10">
    <property type="entry name" value="Tetracycline Repressor, domain 2"/>
    <property type="match status" value="1"/>
</dbReference>
<dbReference type="SUPFAM" id="SSF46689">
    <property type="entry name" value="Homeodomain-like"/>
    <property type="match status" value="1"/>
</dbReference>
<evidence type="ECO:0000259" key="2">
    <source>
        <dbReference type="Pfam" id="PF00440"/>
    </source>
</evidence>
<keyword evidence="1" id="KW-0238">DNA-binding</keyword>
<sequence>MTVKRGTGRLALIGATADVLRVGGEVQVKEIAATAGVSHTLVYRHFPVGGKDELVAEAYAHLFRGLAESDIEDLFDILETSGLDRDRIRDFVLIILSPRRAGIRWSRLEALAQTRTNPYVAARIEDARRDLIGTFAKRLRRVEPAMTEQSATAFSVIAQALPLGITAIGGLAMPKALREEVAGMWADTLVNLLALARGGKEPPARQP</sequence>
<dbReference type="EMBL" id="CAFBLS010000001">
    <property type="protein sequence ID" value="CAB4857222.1"/>
    <property type="molecule type" value="Genomic_DNA"/>
</dbReference>
<proteinExistence type="predicted"/>
<dbReference type="GO" id="GO:0003677">
    <property type="term" value="F:DNA binding"/>
    <property type="evidence" value="ECO:0007669"/>
    <property type="project" value="UniProtKB-KW"/>
</dbReference>
<evidence type="ECO:0000256" key="1">
    <source>
        <dbReference type="ARBA" id="ARBA00023125"/>
    </source>
</evidence>